<dbReference type="InterPro" id="IPR051602">
    <property type="entry name" value="ACC_Biotin_Carboxylase"/>
</dbReference>
<keyword evidence="9" id="KW-0460">Magnesium</keyword>
<feature type="domain" description="Biotin carboxylation" evidence="15">
    <location>
        <begin position="1"/>
        <end position="446"/>
    </location>
</feature>
<dbReference type="FunFam" id="3.30.1490.20:FF:000018">
    <property type="entry name" value="Biotin carboxylase"/>
    <property type="match status" value="1"/>
</dbReference>
<keyword evidence="5 13" id="KW-0436">Ligase</keyword>
<evidence type="ECO:0000256" key="5">
    <source>
        <dbReference type="ARBA" id="ARBA00022598"/>
    </source>
</evidence>
<dbReference type="Gene3D" id="3.30.470.20">
    <property type="entry name" value="ATP-grasp fold, B domain"/>
    <property type="match status" value="1"/>
</dbReference>
<keyword evidence="7 12" id="KW-0547">Nucleotide-binding</keyword>
<dbReference type="InterPro" id="IPR011054">
    <property type="entry name" value="Rudment_hybrid_motif"/>
</dbReference>
<evidence type="ECO:0000256" key="13">
    <source>
        <dbReference type="RuleBase" id="RU365063"/>
    </source>
</evidence>
<evidence type="ECO:0000256" key="9">
    <source>
        <dbReference type="ARBA" id="ARBA00022842"/>
    </source>
</evidence>
<evidence type="ECO:0000259" key="14">
    <source>
        <dbReference type="PROSITE" id="PS50975"/>
    </source>
</evidence>
<keyword evidence="13" id="KW-0276">Fatty acid metabolism</keyword>
<dbReference type="InterPro" id="IPR005479">
    <property type="entry name" value="CPAse_ATP-bd"/>
</dbReference>
<keyword evidence="13" id="KW-0443">Lipid metabolism</keyword>
<dbReference type="EMBL" id="VUNS01000003">
    <property type="protein sequence ID" value="MST96359.1"/>
    <property type="molecule type" value="Genomic_DNA"/>
</dbReference>
<comment type="caution">
    <text evidence="16">The sequence shown here is derived from an EMBL/GenBank/DDBJ whole genome shotgun (WGS) entry which is preliminary data.</text>
</comment>
<evidence type="ECO:0000256" key="10">
    <source>
        <dbReference type="ARBA" id="ARBA00023267"/>
    </source>
</evidence>
<dbReference type="SUPFAM" id="SSF52440">
    <property type="entry name" value="PreATP-grasp domain"/>
    <property type="match status" value="1"/>
</dbReference>
<evidence type="ECO:0000259" key="15">
    <source>
        <dbReference type="PROSITE" id="PS50979"/>
    </source>
</evidence>
<gene>
    <name evidence="16" type="primary">accC</name>
    <name evidence="16" type="ORF">FYJ85_04770</name>
</gene>
<proteinExistence type="predicted"/>
<dbReference type="FunFam" id="3.30.470.20:FF:000028">
    <property type="entry name" value="Methylcrotonoyl-CoA carboxylase subunit alpha, mitochondrial"/>
    <property type="match status" value="1"/>
</dbReference>
<evidence type="ECO:0000256" key="8">
    <source>
        <dbReference type="ARBA" id="ARBA00022840"/>
    </source>
</evidence>
<dbReference type="Proteomes" id="UP000435649">
    <property type="component" value="Unassembled WGS sequence"/>
</dbReference>
<dbReference type="PROSITE" id="PS00867">
    <property type="entry name" value="CPSASE_2"/>
    <property type="match status" value="1"/>
</dbReference>
<dbReference type="GO" id="GO:0046872">
    <property type="term" value="F:metal ion binding"/>
    <property type="evidence" value="ECO:0007669"/>
    <property type="project" value="UniProtKB-KW"/>
</dbReference>
<dbReference type="FunFam" id="3.40.50.20:FF:000010">
    <property type="entry name" value="Propionyl-CoA carboxylase subunit alpha"/>
    <property type="match status" value="1"/>
</dbReference>
<accession>A0A844G1H9</accession>
<keyword evidence="10 13" id="KW-0092">Biotin</keyword>
<dbReference type="SUPFAM" id="SSF56059">
    <property type="entry name" value="Glutathione synthetase ATP-binding domain-like"/>
    <property type="match status" value="1"/>
</dbReference>
<evidence type="ECO:0000256" key="3">
    <source>
        <dbReference type="ARBA" id="ARBA00011750"/>
    </source>
</evidence>
<dbReference type="GO" id="GO:2001295">
    <property type="term" value="P:malonyl-CoA biosynthetic process"/>
    <property type="evidence" value="ECO:0007669"/>
    <property type="project" value="UniProtKB-UniPathway"/>
</dbReference>
<dbReference type="UniPathway" id="UPA00655">
    <property type="reaction ID" value="UER00711"/>
</dbReference>
<dbReference type="InterPro" id="IPR011764">
    <property type="entry name" value="Biotin_carboxylation_dom"/>
</dbReference>
<evidence type="ECO:0000256" key="11">
    <source>
        <dbReference type="ARBA" id="ARBA00048600"/>
    </source>
</evidence>
<organism evidence="16 17">
    <name type="scientific">Victivallis lenta</name>
    <dbReference type="NCBI Taxonomy" id="2606640"/>
    <lineage>
        <taxon>Bacteria</taxon>
        <taxon>Pseudomonadati</taxon>
        <taxon>Lentisphaerota</taxon>
        <taxon>Lentisphaeria</taxon>
        <taxon>Victivallales</taxon>
        <taxon>Victivallaceae</taxon>
        <taxon>Victivallis</taxon>
    </lineage>
</organism>
<dbReference type="AlphaFoldDB" id="A0A844G1H9"/>
<feature type="domain" description="ATP-grasp" evidence="14">
    <location>
        <begin position="120"/>
        <end position="317"/>
    </location>
</feature>
<dbReference type="PROSITE" id="PS50975">
    <property type="entry name" value="ATP_GRASP"/>
    <property type="match status" value="1"/>
</dbReference>
<dbReference type="PROSITE" id="PS50979">
    <property type="entry name" value="BC"/>
    <property type="match status" value="1"/>
</dbReference>
<dbReference type="Pfam" id="PF02786">
    <property type="entry name" value="CPSase_L_D2"/>
    <property type="match status" value="1"/>
</dbReference>
<evidence type="ECO:0000256" key="2">
    <source>
        <dbReference type="ARBA" id="ARBA00004956"/>
    </source>
</evidence>
<keyword evidence="17" id="KW-1185">Reference proteome</keyword>
<comment type="subunit">
    <text evidence="3 13">Acetyl-CoA carboxylase is a heterohexamer of biotin carboxyl carrier protein, biotin carboxylase and the two subunits of carboxyl transferase in a 2:2 complex.</text>
</comment>
<sequence length="457" mass="50431">MFNKILIANRGEIALRIIRACRELGIRTVAVYSQADADSLPVRMADEAVCIGPAASSQSYLLIDRILSVAAICDVDAIHPGYGFLSENAYFAEACRKHGITFIGPTPEAMRALGDKAVARDTMKKAGVPTTPGSDGILLSEQEALKMAHQLKYPVIIKAVAGGGGRGMRIARNDASLVQGYHAARSEAESAFANGALYMEKYLENPRHIEIQILADNYGNVIHLGERDCSVQRRNQKLIEEAPSPALSPRLRERIGAAAVKAAKAAGYTSAGTIEFLYTEDGNFYFMEMNTRIQVEHPVTEAVTRLDLIKEQIRIAAGERLSVRQKDVQFQGHAIECRINAEDPFNNFTPSPGRLELFIPAGGPNVRVDSHAYSGYRIPTYYDSMIGKLIVWGRTREDALSTMRRALDEMTIEGVKTTIPFQKQIVSHKSFNEGKYDTGFVERFMQESSAKHKEDGK</sequence>
<dbReference type="SMART" id="SM00878">
    <property type="entry name" value="Biotin_carb_C"/>
    <property type="match status" value="1"/>
</dbReference>
<dbReference type="InterPro" id="IPR005482">
    <property type="entry name" value="Biotin_COase_C"/>
</dbReference>
<comment type="catalytic activity">
    <reaction evidence="11 13">
        <text>N(6)-biotinyl-L-lysyl-[protein] + hydrogencarbonate + ATP = N(6)-carboxybiotinyl-L-lysyl-[protein] + ADP + phosphate + H(+)</text>
        <dbReference type="Rhea" id="RHEA:13501"/>
        <dbReference type="Rhea" id="RHEA-COMP:10505"/>
        <dbReference type="Rhea" id="RHEA-COMP:10506"/>
        <dbReference type="ChEBI" id="CHEBI:15378"/>
        <dbReference type="ChEBI" id="CHEBI:17544"/>
        <dbReference type="ChEBI" id="CHEBI:30616"/>
        <dbReference type="ChEBI" id="CHEBI:43474"/>
        <dbReference type="ChEBI" id="CHEBI:83144"/>
        <dbReference type="ChEBI" id="CHEBI:83145"/>
        <dbReference type="ChEBI" id="CHEBI:456216"/>
        <dbReference type="EC" id="6.3.4.14"/>
    </reaction>
</comment>
<evidence type="ECO:0000256" key="7">
    <source>
        <dbReference type="ARBA" id="ARBA00022741"/>
    </source>
</evidence>
<evidence type="ECO:0000256" key="12">
    <source>
        <dbReference type="PROSITE-ProRule" id="PRU00409"/>
    </source>
</evidence>
<dbReference type="InterPro" id="IPR016185">
    <property type="entry name" value="PreATP-grasp_dom_sf"/>
</dbReference>
<protein>
    <recommendedName>
        <fullName evidence="4 13">Biotin carboxylase</fullName>
        <ecNumber evidence="4 13">6.3.4.14</ecNumber>
    </recommendedName>
    <alternativeName>
        <fullName evidence="13">Acetyl-coenzyme A carboxylase biotin carboxylase subunit A</fullName>
    </alternativeName>
</protein>
<comment type="function">
    <text evidence="1 13">This protein is a component of the acetyl coenzyme A carboxylase complex; first, biotin carboxylase catalyzes the carboxylation of the carrier protein and then the transcarboxylase transfers the carboxyl group to form malonyl-CoA.</text>
</comment>
<dbReference type="GO" id="GO:0006633">
    <property type="term" value="P:fatty acid biosynthetic process"/>
    <property type="evidence" value="ECO:0007669"/>
    <property type="project" value="UniProtKB-KW"/>
</dbReference>
<dbReference type="RefSeq" id="WP_106053856.1">
    <property type="nucleotide sequence ID" value="NZ_VUNS01000003.1"/>
</dbReference>
<keyword evidence="8 12" id="KW-0067">ATP-binding</keyword>
<dbReference type="NCBIfam" id="TIGR00514">
    <property type="entry name" value="accC"/>
    <property type="match status" value="1"/>
</dbReference>
<evidence type="ECO:0000256" key="4">
    <source>
        <dbReference type="ARBA" id="ARBA00013263"/>
    </source>
</evidence>
<keyword evidence="13" id="KW-0444">Lipid biosynthesis</keyword>
<keyword evidence="6" id="KW-0479">Metal-binding</keyword>
<dbReference type="EC" id="6.3.4.14" evidence="4 13"/>
<dbReference type="GO" id="GO:0004075">
    <property type="term" value="F:biotin carboxylase activity"/>
    <property type="evidence" value="ECO:0007669"/>
    <property type="project" value="UniProtKB-EC"/>
</dbReference>
<dbReference type="Pfam" id="PF00289">
    <property type="entry name" value="Biotin_carb_N"/>
    <property type="match status" value="1"/>
</dbReference>
<name>A0A844G1H9_9BACT</name>
<reference evidence="16 17" key="1">
    <citation type="submission" date="2019-08" db="EMBL/GenBank/DDBJ databases">
        <title>In-depth cultivation of the pig gut microbiome towards novel bacterial diversity and tailored functional studies.</title>
        <authorList>
            <person name="Wylensek D."/>
            <person name="Hitch T.C.A."/>
            <person name="Clavel T."/>
        </authorList>
    </citation>
    <scope>NUCLEOTIDE SEQUENCE [LARGE SCALE GENOMIC DNA]</scope>
    <source>
        <strain evidence="16 17">BBE-744-WT-12</strain>
    </source>
</reference>
<evidence type="ECO:0000256" key="6">
    <source>
        <dbReference type="ARBA" id="ARBA00022723"/>
    </source>
</evidence>
<dbReference type="InterPro" id="IPR005481">
    <property type="entry name" value="BC-like_N"/>
</dbReference>
<dbReference type="PANTHER" id="PTHR48095:SF2">
    <property type="entry name" value="BIOTIN CARBOXYLASE, CHLOROPLASTIC"/>
    <property type="match status" value="1"/>
</dbReference>
<evidence type="ECO:0000256" key="1">
    <source>
        <dbReference type="ARBA" id="ARBA00003761"/>
    </source>
</evidence>
<dbReference type="InterPro" id="IPR004549">
    <property type="entry name" value="Acetyl_CoA_COase_biotin_COase"/>
</dbReference>
<comment type="pathway">
    <text evidence="2 13">Lipid metabolism; malonyl-CoA biosynthesis; malonyl-CoA from acetyl-CoA: step 1/1.</text>
</comment>
<evidence type="ECO:0000313" key="16">
    <source>
        <dbReference type="EMBL" id="MST96359.1"/>
    </source>
</evidence>
<dbReference type="PANTHER" id="PTHR48095">
    <property type="entry name" value="PYRUVATE CARBOXYLASE SUBUNIT A"/>
    <property type="match status" value="1"/>
</dbReference>
<evidence type="ECO:0000313" key="17">
    <source>
        <dbReference type="Proteomes" id="UP000435649"/>
    </source>
</evidence>
<dbReference type="SUPFAM" id="SSF51246">
    <property type="entry name" value="Rudiment single hybrid motif"/>
    <property type="match status" value="1"/>
</dbReference>
<dbReference type="InterPro" id="IPR011761">
    <property type="entry name" value="ATP-grasp"/>
</dbReference>
<dbReference type="GO" id="GO:0005524">
    <property type="term" value="F:ATP binding"/>
    <property type="evidence" value="ECO:0007669"/>
    <property type="project" value="UniProtKB-UniRule"/>
</dbReference>
<keyword evidence="13" id="KW-0275">Fatty acid biosynthesis</keyword>
<dbReference type="Pfam" id="PF02785">
    <property type="entry name" value="Biotin_carb_C"/>
    <property type="match status" value="1"/>
</dbReference>
<dbReference type="NCBIfam" id="NF006367">
    <property type="entry name" value="PRK08591.1"/>
    <property type="match status" value="1"/>
</dbReference>